<dbReference type="eggNOG" id="ENOG502Z7HQ">
    <property type="taxonomic scope" value="Bacteria"/>
</dbReference>
<feature type="chain" id="PRO_5001758672" description="Outer membrane lipoprotein-sorting protein" evidence="1">
    <location>
        <begin position="30"/>
        <end position="457"/>
    </location>
</feature>
<evidence type="ECO:0000256" key="1">
    <source>
        <dbReference type="SAM" id="SignalP"/>
    </source>
</evidence>
<keyword evidence="1" id="KW-0732">Signal</keyword>
<gene>
    <name evidence="2" type="ORF">GV64_05480</name>
</gene>
<name>A0A081K7Y6_9GAMM</name>
<keyword evidence="3" id="KW-1185">Reference proteome</keyword>
<dbReference type="Gene3D" id="2.50.20.10">
    <property type="entry name" value="Lipoprotein localisation LolA/LolB/LppX"/>
    <property type="match status" value="1"/>
</dbReference>
<protein>
    <recommendedName>
        <fullName evidence="4">Outer membrane lipoprotein-sorting protein</fullName>
    </recommendedName>
</protein>
<sequence length="457" mass="51588">MKPVNTLLSSTARRLALAGMIALAPMVQASPTLSTIDQLGQSLTPIGAEREGNSAGTIPAWTGGLKPEQGAMQPDGNMANPFASDEVLFTITAENLEQYRHQLTPGQLAMFKRYPDSFKMNVFPTRRSASYPDSVYEATRRNAETTTLLDGGNGIAGLVNGVAFPEPENGLEVIWNHMLRYRGDSMDLTLSQVIAEANGDYREIIKQTIWNFFPSITDLEEESNLLFLYKSKVLEPVRMAGEVTLVHEPIDQVAEPRRAWKYLPGQRRVRRAPNVAYDNPATSSDNLKTSDNLDMFNGAPDKYEWTLKGKQEIFIPYNSYALYDKSRSNADIIHPGHINPELARYELHRVWVVEAALKDGQRHVYGKRTFYIDEDTWQASIIDLYDSRDQIWRVGMAHAIQLNPQQVPWLVTEVFYDLYSGRYITNGIANSYQKPLIFGQLASKSDYTPAAIRRWGR</sequence>
<dbReference type="STRING" id="305900.GV64_05480"/>
<dbReference type="CDD" id="cd16329">
    <property type="entry name" value="LolA_like"/>
    <property type="match status" value="1"/>
</dbReference>
<dbReference type="InterPro" id="IPR010752">
    <property type="entry name" value="DUF1329"/>
</dbReference>
<evidence type="ECO:0000313" key="3">
    <source>
        <dbReference type="Proteomes" id="UP000027997"/>
    </source>
</evidence>
<organism evidence="2 3">
    <name type="scientific">Endozoicomonas elysicola</name>
    <dbReference type="NCBI Taxonomy" id="305900"/>
    <lineage>
        <taxon>Bacteria</taxon>
        <taxon>Pseudomonadati</taxon>
        <taxon>Pseudomonadota</taxon>
        <taxon>Gammaproteobacteria</taxon>
        <taxon>Oceanospirillales</taxon>
        <taxon>Endozoicomonadaceae</taxon>
        <taxon>Endozoicomonas</taxon>
    </lineage>
</organism>
<comment type="caution">
    <text evidence="2">The sequence shown here is derived from an EMBL/GenBank/DDBJ whole genome shotgun (WGS) entry which is preliminary data.</text>
</comment>
<proteinExistence type="predicted"/>
<accession>A0A081K7Y6</accession>
<dbReference type="RefSeq" id="WP_020581205.1">
    <property type="nucleotide sequence ID" value="NZ_JOJP01000001.1"/>
</dbReference>
<evidence type="ECO:0000313" key="2">
    <source>
        <dbReference type="EMBL" id="KEI70262.1"/>
    </source>
</evidence>
<dbReference type="EMBL" id="JOJP01000001">
    <property type="protein sequence ID" value="KEI70262.1"/>
    <property type="molecule type" value="Genomic_DNA"/>
</dbReference>
<dbReference type="Pfam" id="PF07044">
    <property type="entry name" value="DUF1329"/>
    <property type="match status" value="1"/>
</dbReference>
<reference evidence="2 3" key="1">
    <citation type="submission" date="2014-06" db="EMBL/GenBank/DDBJ databases">
        <title>Whole Genome Sequences of Three Symbiotic Endozoicomonas Bacteria.</title>
        <authorList>
            <person name="Neave M.J."/>
            <person name="Apprill A."/>
            <person name="Voolstra C.R."/>
        </authorList>
    </citation>
    <scope>NUCLEOTIDE SEQUENCE [LARGE SCALE GENOMIC DNA]</scope>
    <source>
        <strain evidence="2 3">DSM 22380</strain>
    </source>
</reference>
<evidence type="ECO:0008006" key="4">
    <source>
        <dbReference type="Google" id="ProtNLM"/>
    </source>
</evidence>
<dbReference type="Proteomes" id="UP000027997">
    <property type="component" value="Unassembled WGS sequence"/>
</dbReference>
<dbReference type="AlphaFoldDB" id="A0A081K7Y6"/>
<feature type="signal peptide" evidence="1">
    <location>
        <begin position="1"/>
        <end position="29"/>
    </location>
</feature>